<proteinExistence type="predicted"/>
<evidence type="ECO:0000313" key="1">
    <source>
        <dbReference type="EMBL" id="MCA9380117.1"/>
    </source>
</evidence>
<feature type="non-terminal residue" evidence="1">
    <location>
        <position position="191"/>
    </location>
</feature>
<sequence length="191" mass="19765">MEPTLIFAGAQAKQIITSETEYSQTCKNDFRNAILGAVAPALGMSLKEGKLAINYGDNRILPKLAHRILVEHDVFKNGNNKKKPAYSAVFSGAIPMASFSGAVALPPLVAIYEMLSDQAQQNEGVTSECEAGIQAAVANVCAGGEGTVLTMCPGNLSLGANVVKDPYTNITTTGIGFAGVGIPAGQTACDS</sequence>
<organism evidence="1 2">
    <name type="scientific">Candidatus Dojkabacteria bacterium</name>
    <dbReference type="NCBI Taxonomy" id="2099670"/>
    <lineage>
        <taxon>Bacteria</taxon>
        <taxon>Candidatus Dojkabacteria</taxon>
    </lineage>
</organism>
<dbReference type="EMBL" id="JAGQLL010000031">
    <property type="protein sequence ID" value="MCA9380117.1"/>
    <property type="molecule type" value="Genomic_DNA"/>
</dbReference>
<dbReference type="AlphaFoldDB" id="A0A955KZQ7"/>
<accession>A0A955KZQ7</accession>
<gene>
    <name evidence="1" type="ORF">KC675_02955</name>
</gene>
<evidence type="ECO:0000313" key="2">
    <source>
        <dbReference type="Proteomes" id="UP000745577"/>
    </source>
</evidence>
<reference evidence="1" key="2">
    <citation type="journal article" date="2021" name="Microbiome">
        <title>Successional dynamics and alternative stable states in a saline activated sludge microbial community over 9 years.</title>
        <authorList>
            <person name="Wang Y."/>
            <person name="Ye J."/>
            <person name="Ju F."/>
            <person name="Liu L."/>
            <person name="Boyd J.A."/>
            <person name="Deng Y."/>
            <person name="Parks D.H."/>
            <person name="Jiang X."/>
            <person name="Yin X."/>
            <person name="Woodcroft B.J."/>
            <person name="Tyson G.W."/>
            <person name="Hugenholtz P."/>
            <person name="Polz M.F."/>
            <person name="Zhang T."/>
        </authorList>
    </citation>
    <scope>NUCLEOTIDE SEQUENCE</scope>
    <source>
        <strain evidence="1">HKST-UBA15</strain>
    </source>
</reference>
<comment type="caution">
    <text evidence="1">The sequence shown here is derived from an EMBL/GenBank/DDBJ whole genome shotgun (WGS) entry which is preliminary data.</text>
</comment>
<name>A0A955KZQ7_9BACT</name>
<protein>
    <submittedName>
        <fullName evidence="1">Uncharacterized protein</fullName>
    </submittedName>
</protein>
<dbReference type="Proteomes" id="UP000745577">
    <property type="component" value="Unassembled WGS sequence"/>
</dbReference>
<reference evidence="1" key="1">
    <citation type="submission" date="2020-04" db="EMBL/GenBank/DDBJ databases">
        <authorList>
            <person name="Zhang T."/>
        </authorList>
    </citation>
    <scope>NUCLEOTIDE SEQUENCE</scope>
    <source>
        <strain evidence="1">HKST-UBA15</strain>
    </source>
</reference>